<proteinExistence type="predicted"/>
<evidence type="ECO:0000313" key="1">
    <source>
        <dbReference type="EMBL" id="KAJ9075021.1"/>
    </source>
</evidence>
<sequence length="162" mass="18386">MPLFEQGSAGGLTENPCTCLSLSWENRMYCFIGCFATALILGSLSLFFLSLAQIVSFSILYTFSNILALSRYGIPLYFTYGSSLFLVGPMRQLKMMTAKTRLFAFIIYIITLILTLFMAIRYNAVLATIILMIIQFLALLWYCASFIPYARRFISNIFDSMV</sequence>
<keyword evidence="2" id="KW-1185">Reference proteome</keyword>
<evidence type="ECO:0000313" key="2">
    <source>
        <dbReference type="Proteomes" id="UP001165960"/>
    </source>
</evidence>
<name>A0ACC2TKJ8_9FUNG</name>
<dbReference type="Proteomes" id="UP001165960">
    <property type="component" value="Unassembled WGS sequence"/>
</dbReference>
<dbReference type="EMBL" id="QTSX02002841">
    <property type="protein sequence ID" value="KAJ9075021.1"/>
    <property type="molecule type" value="Genomic_DNA"/>
</dbReference>
<organism evidence="1 2">
    <name type="scientific">Entomophthora muscae</name>
    <dbReference type="NCBI Taxonomy" id="34485"/>
    <lineage>
        <taxon>Eukaryota</taxon>
        <taxon>Fungi</taxon>
        <taxon>Fungi incertae sedis</taxon>
        <taxon>Zoopagomycota</taxon>
        <taxon>Entomophthoromycotina</taxon>
        <taxon>Entomophthoromycetes</taxon>
        <taxon>Entomophthorales</taxon>
        <taxon>Entomophthoraceae</taxon>
        <taxon>Entomophthora</taxon>
    </lineage>
</organism>
<comment type="caution">
    <text evidence="1">The sequence shown here is derived from an EMBL/GenBank/DDBJ whole genome shotgun (WGS) entry which is preliminary data.</text>
</comment>
<reference evidence="1" key="1">
    <citation type="submission" date="2022-04" db="EMBL/GenBank/DDBJ databases">
        <title>Genome of the entomopathogenic fungus Entomophthora muscae.</title>
        <authorList>
            <person name="Elya C."/>
            <person name="Lovett B.R."/>
            <person name="Lee E."/>
            <person name="Macias A.M."/>
            <person name="Hajek A.E."/>
            <person name="De Bivort B.L."/>
            <person name="Kasson M.T."/>
            <person name="De Fine Licht H.H."/>
            <person name="Stajich J.E."/>
        </authorList>
    </citation>
    <scope>NUCLEOTIDE SEQUENCE</scope>
    <source>
        <strain evidence="1">Berkeley</strain>
    </source>
</reference>
<accession>A0ACC2TKJ8</accession>
<gene>
    <name evidence="1" type="primary">SFT2D2_1</name>
    <name evidence="1" type="ORF">DSO57_1000307</name>
</gene>
<protein>
    <submittedName>
        <fullName evidence="1">Vesicle transport protein SFT2B, variant 3</fullName>
    </submittedName>
</protein>